<evidence type="ECO:0000313" key="1">
    <source>
        <dbReference type="EMBL" id="OWP25379.1"/>
    </source>
</evidence>
<dbReference type="Gene3D" id="3.40.50.2020">
    <property type="match status" value="1"/>
</dbReference>
<sequence length="202" mass="23386">MFEKIYEIYGADILYLYEYTPFYGGNSIQNETDRHIMNIKNQKNYNPEDPDFWQDEKREKSISFFKNVLKKEFTDFIKLLPSDFGQKTLISLVPSSTEKKYNNNMLNICEYLCREFNILNGLTILSRCYSIETAHLCCGQRSIQPHLDSIIVNTPEIIKDKSIILFDDVTTSGCTFEACKELLLNNGAKEVLCIALGKTKEK</sequence>
<dbReference type="AlphaFoldDB" id="A0A246EFE9"/>
<dbReference type="Proteomes" id="UP000197470">
    <property type="component" value="Unassembled WGS sequence"/>
</dbReference>
<evidence type="ECO:0000313" key="2">
    <source>
        <dbReference type="Proteomes" id="UP000197470"/>
    </source>
</evidence>
<organism evidence="1 2">
    <name type="scientific">Fusobacterium nucleatum subsp. polymorphum</name>
    <name type="common">Fusobacterium polymorphum</name>
    <dbReference type="NCBI Taxonomy" id="76857"/>
    <lineage>
        <taxon>Bacteria</taxon>
        <taxon>Fusobacteriati</taxon>
        <taxon>Fusobacteriota</taxon>
        <taxon>Fusobacteriia</taxon>
        <taxon>Fusobacteriales</taxon>
        <taxon>Fusobacteriaceae</taxon>
        <taxon>Fusobacterium</taxon>
    </lineage>
</organism>
<name>A0A246EFE9_FUSNP</name>
<dbReference type="InterPro" id="IPR029057">
    <property type="entry name" value="PRTase-like"/>
</dbReference>
<gene>
    <name evidence="1" type="ORF">CA839_05265</name>
</gene>
<protein>
    <submittedName>
        <fullName evidence="1">Uncharacterized protein</fullName>
    </submittedName>
</protein>
<dbReference type="EMBL" id="NHRT01000001">
    <property type="protein sequence ID" value="OWP25379.1"/>
    <property type="molecule type" value="Genomic_DNA"/>
</dbReference>
<comment type="caution">
    <text evidence="1">The sequence shown here is derived from an EMBL/GenBank/DDBJ whole genome shotgun (WGS) entry which is preliminary data.</text>
</comment>
<dbReference type="InterPro" id="IPR000836">
    <property type="entry name" value="PRTase_dom"/>
</dbReference>
<proteinExistence type="predicted"/>
<accession>A0A246EFE9</accession>
<dbReference type="CDD" id="cd06223">
    <property type="entry name" value="PRTases_typeI"/>
    <property type="match status" value="1"/>
</dbReference>
<dbReference type="RefSeq" id="WP_088388489.1">
    <property type="nucleotide sequence ID" value="NZ_NHRT01000001.1"/>
</dbReference>
<reference evidence="1 2" key="1">
    <citation type="submission" date="2017-05" db="EMBL/GenBank/DDBJ databases">
        <title>Genome sequencing of Fusobacterium nucleatum subsp. polymorphum KCOM 1001 (=ChDC F119).</title>
        <authorList>
            <person name="Kook J.-K."/>
            <person name="Park S.-N."/>
            <person name="Lim Y.K."/>
            <person name="Roh H."/>
        </authorList>
    </citation>
    <scope>NUCLEOTIDE SEQUENCE [LARGE SCALE GENOMIC DNA]</scope>
    <source>
        <strain evidence="1 2">KCOM 1001</strain>
    </source>
</reference>
<dbReference type="SUPFAM" id="SSF53271">
    <property type="entry name" value="PRTase-like"/>
    <property type="match status" value="1"/>
</dbReference>